<name>A0A8X6NJ63_NEPPI</name>
<evidence type="ECO:0000313" key="2">
    <source>
        <dbReference type="EMBL" id="GFT15716.1"/>
    </source>
</evidence>
<dbReference type="OrthoDB" id="5967017at2759"/>
<feature type="compositionally biased region" description="Polar residues" evidence="1">
    <location>
        <begin position="36"/>
        <end position="50"/>
    </location>
</feature>
<dbReference type="EMBL" id="BMAW01104664">
    <property type="protein sequence ID" value="GFT15716.1"/>
    <property type="molecule type" value="Genomic_DNA"/>
</dbReference>
<gene>
    <name evidence="2" type="ORF">NPIL_348751</name>
</gene>
<sequence length="248" mass="27693">MEEQKAKFFRNHETKLCFFKQNVNRSQRDIDGNFMPSASSHGPTSVPSTASQRMALIPSMASIVTTSVPSTTLQGRAPMPSIASIVTTSVPSSSVPRAVNSLRKTGQRQRILQRLVPATIPSTVPNTQLVSHRAQNCDEWYNLLLLANVALGDIPAGVEMEIAKKNRTQQRRVMSQACNEFNAEEASLETSDKLIKLKTIEEKAILMINSEENVKQLLFSENVADAAIDKEINDSESYIDRWWLLQFK</sequence>
<proteinExistence type="predicted"/>
<feature type="region of interest" description="Disordered" evidence="1">
    <location>
        <begin position="29"/>
        <end position="50"/>
    </location>
</feature>
<keyword evidence="3" id="KW-1185">Reference proteome</keyword>
<dbReference type="Proteomes" id="UP000887013">
    <property type="component" value="Unassembled WGS sequence"/>
</dbReference>
<evidence type="ECO:0000313" key="3">
    <source>
        <dbReference type="Proteomes" id="UP000887013"/>
    </source>
</evidence>
<accession>A0A8X6NJ63</accession>
<comment type="caution">
    <text evidence="2">The sequence shown here is derived from an EMBL/GenBank/DDBJ whole genome shotgun (WGS) entry which is preliminary data.</text>
</comment>
<evidence type="ECO:0000256" key="1">
    <source>
        <dbReference type="SAM" id="MobiDB-lite"/>
    </source>
</evidence>
<reference evidence="2" key="1">
    <citation type="submission" date="2020-08" db="EMBL/GenBank/DDBJ databases">
        <title>Multicomponent nature underlies the extraordinary mechanical properties of spider dragline silk.</title>
        <authorList>
            <person name="Kono N."/>
            <person name="Nakamura H."/>
            <person name="Mori M."/>
            <person name="Yoshida Y."/>
            <person name="Ohtoshi R."/>
            <person name="Malay A.D."/>
            <person name="Moran D.A.P."/>
            <person name="Tomita M."/>
            <person name="Numata K."/>
            <person name="Arakawa K."/>
        </authorList>
    </citation>
    <scope>NUCLEOTIDE SEQUENCE</scope>
</reference>
<dbReference type="AlphaFoldDB" id="A0A8X6NJ63"/>
<organism evidence="2 3">
    <name type="scientific">Nephila pilipes</name>
    <name type="common">Giant wood spider</name>
    <name type="synonym">Nephila maculata</name>
    <dbReference type="NCBI Taxonomy" id="299642"/>
    <lineage>
        <taxon>Eukaryota</taxon>
        <taxon>Metazoa</taxon>
        <taxon>Ecdysozoa</taxon>
        <taxon>Arthropoda</taxon>
        <taxon>Chelicerata</taxon>
        <taxon>Arachnida</taxon>
        <taxon>Araneae</taxon>
        <taxon>Araneomorphae</taxon>
        <taxon>Entelegynae</taxon>
        <taxon>Araneoidea</taxon>
        <taxon>Nephilidae</taxon>
        <taxon>Nephila</taxon>
    </lineage>
</organism>
<protein>
    <submittedName>
        <fullName evidence="2">Uncharacterized protein</fullName>
    </submittedName>
</protein>